<evidence type="ECO:0000259" key="8">
    <source>
        <dbReference type="Pfam" id="PF22819"/>
    </source>
</evidence>
<dbReference type="Proteomes" id="UP000198935">
    <property type="component" value="Unassembled WGS sequence"/>
</dbReference>
<evidence type="ECO:0000313" key="12">
    <source>
        <dbReference type="Proteomes" id="UP000198935"/>
    </source>
</evidence>
<dbReference type="OrthoDB" id="1895190at2"/>
<dbReference type="Pfam" id="PF22819">
    <property type="entry name" value="TcaA_5th"/>
    <property type="match status" value="1"/>
</dbReference>
<dbReference type="PANTHER" id="PTHR40038:SF1">
    <property type="entry name" value="MEMBRANE-ASSOCIATED PROTEIN TCAA"/>
    <property type="match status" value="1"/>
</dbReference>
<evidence type="ECO:0000256" key="4">
    <source>
        <dbReference type="ARBA" id="ARBA00022989"/>
    </source>
</evidence>
<keyword evidence="3" id="KW-0812">Transmembrane</keyword>
<sequence>MSFCTSCGTKLETNAVFCTNCGAKLTDGEQTNTVAATRQKPPSPPLSRKAKMIIASIAAFAVLAFGMYKLGESLTDKTKQLNAFIDSIEAEDKAYLLKHLQSGHEAQKITENTVEHLLEYIQENPYVVEELYKTTTKQIENSEKYNKILSENFSKYEEKPLITFQENGKKFLIFDNYDFFLNPQPLYIYTNYPEATFFLDKEEVKIKNIDYDLVLLGNLLPGSYNIKATVDTDFLALEKELAVNFFTQSYTDLYFDVDDVYIDIMMDEAAVFINGEDTGTMITDMDGTFGPVLLDGSLKLHLEKDAPFGKIRTPEYTLNSEAGYLSAEFTLLPEQANDIFEQVNEFLLEWGTARVQRDSSNITTASGDMIAYLSSTIEDMIDWEREYTGSLLKTTFDIDSVRLSVYDNHWIAEVAVSEEWDESYHYSGNSPHTANETYERIYYLTYDEESEQWLINDFDTNWLSFDSTNIKEFSFEAGEQKSEAVDEEASLPSAAAFDELFENFISSYVRAINETDVSLVSVYIDPDAADYQKEVSNYIDHLQSKGITEEFLAVEVVHYEEESTNRYRVETSEDYLIYYNDGTEKQKSFASEYFVVQTDNGLKVSKLIQTKEK</sequence>
<dbReference type="PANTHER" id="PTHR40038">
    <property type="entry name" value="MEMBRANE-ASSOCIATED PROTEIN TCAA"/>
    <property type="match status" value="1"/>
</dbReference>
<evidence type="ECO:0000259" key="10">
    <source>
        <dbReference type="Pfam" id="PF25155"/>
    </source>
</evidence>
<dbReference type="STRING" id="1503961.SAMN05421736_12172"/>
<keyword evidence="5" id="KW-0472">Membrane</keyword>
<evidence type="ECO:0000259" key="9">
    <source>
        <dbReference type="Pfam" id="PF22820"/>
    </source>
</evidence>
<feature type="domain" description="YvbJ-like NTF2-like" evidence="10">
    <location>
        <begin position="339"/>
        <end position="459"/>
    </location>
</feature>
<dbReference type="EMBL" id="FNPI01000021">
    <property type="protein sequence ID" value="SDZ61840.1"/>
    <property type="molecule type" value="Genomic_DNA"/>
</dbReference>
<evidence type="ECO:0000259" key="7">
    <source>
        <dbReference type="Pfam" id="PF22813"/>
    </source>
</evidence>
<accession>A0A1H3UHC9</accession>
<evidence type="ECO:0000313" key="11">
    <source>
        <dbReference type="EMBL" id="SDZ61840.1"/>
    </source>
</evidence>
<dbReference type="Pfam" id="PF22820">
    <property type="entry name" value="TcaA_3rd_4th"/>
    <property type="match status" value="1"/>
</dbReference>
<gene>
    <name evidence="11" type="ORF">SAMN05421736_12172</name>
</gene>
<dbReference type="Pfam" id="PF22813">
    <property type="entry name" value="TcaA_2nd"/>
    <property type="match status" value="1"/>
</dbReference>
<feature type="domain" description="TcaA 4th" evidence="9">
    <location>
        <begin position="258"/>
        <end position="327"/>
    </location>
</feature>
<dbReference type="InterPro" id="IPR054530">
    <property type="entry name" value="TcaA_4th"/>
</dbReference>
<feature type="domain" description="TcaA protein NTF2-like" evidence="8">
    <location>
        <begin position="495"/>
        <end position="607"/>
    </location>
</feature>
<feature type="domain" description="Zinc-ribbon" evidence="6">
    <location>
        <begin position="3"/>
        <end position="25"/>
    </location>
</feature>
<evidence type="ECO:0000259" key="6">
    <source>
        <dbReference type="Pfam" id="PF13240"/>
    </source>
</evidence>
<proteinExistence type="predicted"/>
<dbReference type="InterPro" id="IPR054529">
    <property type="entry name" value="TcaA_2nd"/>
</dbReference>
<dbReference type="InterPro" id="IPR054528">
    <property type="entry name" value="TcaA_5th"/>
</dbReference>
<dbReference type="Pfam" id="PF25155">
    <property type="entry name" value="NTF2_YvbJ"/>
    <property type="match status" value="1"/>
</dbReference>
<dbReference type="InterPro" id="IPR026870">
    <property type="entry name" value="Zinc_ribbon_dom"/>
</dbReference>
<dbReference type="AlphaFoldDB" id="A0A1H3UHC9"/>
<keyword evidence="2" id="KW-1003">Cell membrane</keyword>
<organism evidence="11 12">
    <name type="scientific">Evansella caseinilytica</name>
    <dbReference type="NCBI Taxonomy" id="1503961"/>
    <lineage>
        <taxon>Bacteria</taxon>
        <taxon>Bacillati</taxon>
        <taxon>Bacillota</taxon>
        <taxon>Bacilli</taxon>
        <taxon>Bacillales</taxon>
        <taxon>Bacillaceae</taxon>
        <taxon>Evansella</taxon>
    </lineage>
</organism>
<evidence type="ECO:0000256" key="2">
    <source>
        <dbReference type="ARBA" id="ARBA00022475"/>
    </source>
</evidence>
<protein>
    <submittedName>
        <fullName evidence="11">Uncharacterized membrane protein YvbJ</fullName>
    </submittedName>
</protein>
<reference evidence="12" key="1">
    <citation type="submission" date="2016-10" db="EMBL/GenBank/DDBJ databases">
        <authorList>
            <person name="Varghese N."/>
            <person name="Submissions S."/>
        </authorList>
    </citation>
    <scope>NUCLEOTIDE SEQUENCE [LARGE SCALE GENOMIC DNA]</scope>
    <source>
        <strain evidence="12">SP</strain>
    </source>
</reference>
<keyword evidence="4" id="KW-1133">Transmembrane helix</keyword>
<feature type="domain" description="TcaA second" evidence="7">
    <location>
        <begin position="78"/>
        <end position="179"/>
    </location>
</feature>
<keyword evidence="12" id="KW-1185">Reference proteome</keyword>
<evidence type="ECO:0000256" key="1">
    <source>
        <dbReference type="ARBA" id="ARBA00004162"/>
    </source>
</evidence>
<comment type="subcellular location">
    <subcellularLocation>
        <location evidence="1">Cell membrane</location>
        <topology evidence="1">Single-pass membrane protein</topology>
    </subcellularLocation>
</comment>
<dbReference type="GO" id="GO:0005886">
    <property type="term" value="C:plasma membrane"/>
    <property type="evidence" value="ECO:0007669"/>
    <property type="project" value="UniProtKB-SubCell"/>
</dbReference>
<dbReference type="InterPro" id="IPR056902">
    <property type="entry name" value="NTF2_YvbJ"/>
</dbReference>
<name>A0A1H3UHC9_9BACI</name>
<dbReference type="Pfam" id="PF13240">
    <property type="entry name" value="Zn_Ribbon_1"/>
    <property type="match status" value="1"/>
</dbReference>
<evidence type="ECO:0000256" key="3">
    <source>
        <dbReference type="ARBA" id="ARBA00022692"/>
    </source>
</evidence>
<evidence type="ECO:0000256" key="5">
    <source>
        <dbReference type="ARBA" id="ARBA00023136"/>
    </source>
</evidence>